<feature type="compositionally biased region" description="Basic and acidic residues" evidence="1">
    <location>
        <begin position="394"/>
        <end position="421"/>
    </location>
</feature>
<feature type="compositionally biased region" description="Basic and acidic residues" evidence="1">
    <location>
        <begin position="29"/>
        <end position="50"/>
    </location>
</feature>
<evidence type="ECO:0000256" key="1">
    <source>
        <dbReference type="SAM" id="MobiDB-lite"/>
    </source>
</evidence>
<feature type="compositionally biased region" description="Low complexity" evidence="1">
    <location>
        <begin position="206"/>
        <end position="215"/>
    </location>
</feature>
<feature type="region of interest" description="Disordered" evidence="1">
    <location>
        <begin position="631"/>
        <end position="650"/>
    </location>
</feature>
<dbReference type="EMBL" id="QRBI01000230">
    <property type="protein sequence ID" value="RMB92254.1"/>
    <property type="molecule type" value="Genomic_DNA"/>
</dbReference>
<keyword evidence="3" id="KW-1185">Reference proteome</keyword>
<organism evidence="2 3">
    <name type="scientific">Hirundo rustica rustica</name>
    <dbReference type="NCBI Taxonomy" id="333673"/>
    <lineage>
        <taxon>Eukaryota</taxon>
        <taxon>Metazoa</taxon>
        <taxon>Chordata</taxon>
        <taxon>Craniata</taxon>
        <taxon>Vertebrata</taxon>
        <taxon>Euteleostomi</taxon>
        <taxon>Archelosauria</taxon>
        <taxon>Archosauria</taxon>
        <taxon>Dinosauria</taxon>
        <taxon>Saurischia</taxon>
        <taxon>Theropoda</taxon>
        <taxon>Coelurosauria</taxon>
        <taxon>Aves</taxon>
        <taxon>Neognathae</taxon>
        <taxon>Neoaves</taxon>
        <taxon>Telluraves</taxon>
        <taxon>Australaves</taxon>
        <taxon>Passeriformes</taxon>
        <taxon>Sylvioidea</taxon>
        <taxon>Hirundinidae</taxon>
        <taxon>Hirundo</taxon>
    </lineage>
</organism>
<evidence type="ECO:0000313" key="2">
    <source>
        <dbReference type="EMBL" id="RMB92254.1"/>
    </source>
</evidence>
<feature type="compositionally biased region" description="Basic and acidic residues" evidence="1">
    <location>
        <begin position="219"/>
        <end position="231"/>
    </location>
</feature>
<dbReference type="OrthoDB" id="9396959at2759"/>
<name>A0A3M0ITU3_HIRRU</name>
<feature type="compositionally biased region" description="Basic and acidic residues" evidence="1">
    <location>
        <begin position="329"/>
        <end position="343"/>
    </location>
</feature>
<reference evidence="2 3" key="1">
    <citation type="submission" date="2018-07" db="EMBL/GenBank/DDBJ databases">
        <title>A high quality draft genome assembly of the barn swallow (H. rustica rustica).</title>
        <authorList>
            <person name="Formenti G."/>
            <person name="Chiara M."/>
            <person name="Poveda L."/>
            <person name="Francoijs K.-J."/>
            <person name="Bonisoli-Alquati A."/>
            <person name="Canova L."/>
            <person name="Gianfranceschi L."/>
            <person name="Horner D.S."/>
            <person name="Saino N."/>
        </authorList>
    </citation>
    <scope>NUCLEOTIDE SEQUENCE [LARGE SCALE GENOMIC DNA]</scope>
    <source>
        <strain evidence="2">Chelidonia</strain>
        <tissue evidence="2">Blood</tissue>
    </source>
</reference>
<feature type="compositionally biased region" description="Polar residues" evidence="1">
    <location>
        <begin position="546"/>
        <end position="555"/>
    </location>
</feature>
<feature type="compositionally biased region" description="Basic and acidic residues" evidence="1">
    <location>
        <begin position="130"/>
        <end position="143"/>
    </location>
</feature>
<feature type="compositionally biased region" description="Basic and acidic residues" evidence="1">
    <location>
        <begin position="486"/>
        <end position="496"/>
    </location>
</feature>
<evidence type="ECO:0000313" key="3">
    <source>
        <dbReference type="Proteomes" id="UP000269221"/>
    </source>
</evidence>
<gene>
    <name evidence="2" type="ORF">DUI87_31365</name>
</gene>
<comment type="caution">
    <text evidence="2">The sequence shown here is derived from an EMBL/GenBank/DDBJ whole genome shotgun (WGS) entry which is preliminary data.</text>
</comment>
<feature type="region of interest" description="Disordered" evidence="1">
    <location>
        <begin position="580"/>
        <end position="603"/>
    </location>
</feature>
<feature type="compositionally biased region" description="Polar residues" evidence="1">
    <location>
        <begin position="247"/>
        <end position="260"/>
    </location>
</feature>
<feature type="compositionally biased region" description="Polar residues" evidence="1">
    <location>
        <begin position="423"/>
        <end position="433"/>
    </location>
</feature>
<protein>
    <submittedName>
        <fullName evidence="2">Uncharacterized protein</fullName>
    </submittedName>
</protein>
<feature type="compositionally biased region" description="Basic and acidic residues" evidence="1">
    <location>
        <begin position="279"/>
        <end position="292"/>
    </location>
</feature>
<feature type="compositionally biased region" description="Basic residues" evidence="1">
    <location>
        <begin position="640"/>
        <end position="650"/>
    </location>
</feature>
<proteinExistence type="predicted"/>
<dbReference type="AlphaFoldDB" id="A0A3M0ITU3"/>
<sequence>MPPSRSKTGQKKAGKEKVFNCEKSSAGDSKIRCGKQREGKSREQVKDRESLLGQGDSLGEEPLKIQRLGRSQESKENDHKKLFRRKKACRRNDKSESGLGRKHRVARLEEKKGKACKQWEMTSGQESEDSSDKEGKTITDRKKWNFRKRSAKRLGVGETGTELGAVKAITEQGAEGSFHEQNSAEKAQNPRGRHRGNQDFKEVSEQQSGSQSQGSTAQKKGERTGGKHAETLTRIVITESGDENILETPSNSCSDSSSEGHGTHKTGTKEAGVGSTSCSEDKSSSSEEKSSSSEEDGNSEKAVVLEDPPVSKGKGYKELADASKYTSIESEKEQVTTGRRIESEADGAEFAGLEAEEKMRKPDKMLRQPECAPAESSEADDQPSTSGLQVKSVKNRENIEVDKENILENDRVEDMSKDGRVNCDSSGESSTSENIDEAKENKPEPLPTAVKAKLHVHLSKYEQEEKVNDEGKELEDGSFLSKQQRTLKEKPGKCEIPEQGEEAGHRHRDSSDCGRQDLPALMLTKRCSSRSQIPLRLENQHKNTETKLSPSQKPNPAQMALGASSDLNNVESICSKPMTLETPSKQKEPNTAQSFGEKRINTSSCSTITKKSSDKQLLGKKKKIGKVIGEVKHSSGQSTKAKKRKQKKQLQRHLLKQNLCTVGKDPITCTHVLLLEKSPAGLAKNLPRKQG</sequence>
<feature type="region of interest" description="Disordered" evidence="1">
    <location>
        <begin position="1"/>
        <end position="561"/>
    </location>
</feature>
<feature type="compositionally biased region" description="Basic and acidic residues" evidence="1">
    <location>
        <begin position="459"/>
        <end position="475"/>
    </location>
</feature>
<accession>A0A3M0ITU3</accession>
<dbReference type="Proteomes" id="UP000269221">
    <property type="component" value="Unassembled WGS sequence"/>
</dbReference>
<feature type="compositionally biased region" description="Basic and acidic residues" evidence="1">
    <location>
        <begin position="70"/>
        <end position="80"/>
    </location>
</feature>
<dbReference type="STRING" id="333673.A0A3M0ITU3"/>
<feature type="compositionally biased region" description="Basic and acidic residues" evidence="1">
    <location>
        <begin position="355"/>
        <end position="367"/>
    </location>
</feature>